<comment type="caution">
    <text evidence="1">The sequence shown here is derived from an EMBL/GenBank/DDBJ whole genome shotgun (WGS) entry which is preliminary data.</text>
</comment>
<organism evidence="1 2">
    <name type="scientific">Mycena albidolilacea</name>
    <dbReference type="NCBI Taxonomy" id="1033008"/>
    <lineage>
        <taxon>Eukaryota</taxon>
        <taxon>Fungi</taxon>
        <taxon>Dikarya</taxon>
        <taxon>Basidiomycota</taxon>
        <taxon>Agaricomycotina</taxon>
        <taxon>Agaricomycetes</taxon>
        <taxon>Agaricomycetidae</taxon>
        <taxon>Agaricales</taxon>
        <taxon>Marasmiineae</taxon>
        <taxon>Mycenaceae</taxon>
        <taxon>Mycena</taxon>
    </lineage>
</organism>
<keyword evidence="2" id="KW-1185">Reference proteome</keyword>
<dbReference type="EMBL" id="JARIHO010000006">
    <property type="protein sequence ID" value="KAJ7359851.1"/>
    <property type="molecule type" value="Genomic_DNA"/>
</dbReference>
<dbReference type="SUPFAM" id="SSF52047">
    <property type="entry name" value="RNI-like"/>
    <property type="match status" value="1"/>
</dbReference>
<accession>A0AAD7F154</accession>
<dbReference type="Proteomes" id="UP001218218">
    <property type="component" value="Unassembled WGS sequence"/>
</dbReference>
<dbReference type="AlphaFoldDB" id="A0AAD7F154"/>
<reference evidence="1" key="1">
    <citation type="submission" date="2023-03" db="EMBL/GenBank/DDBJ databases">
        <title>Massive genome expansion in bonnet fungi (Mycena s.s.) driven by repeated elements and novel gene families across ecological guilds.</title>
        <authorList>
            <consortium name="Lawrence Berkeley National Laboratory"/>
            <person name="Harder C.B."/>
            <person name="Miyauchi S."/>
            <person name="Viragh M."/>
            <person name="Kuo A."/>
            <person name="Thoen E."/>
            <person name="Andreopoulos B."/>
            <person name="Lu D."/>
            <person name="Skrede I."/>
            <person name="Drula E."/>
            <person name="Henrissat B."/>
            <person name="Morin E."/>
            <person name="Kohler A."/>
            <person name="Barry K."/>
            <person name="LaButti K."/>
            <person name="Morin E."/>
            <person name="Salamov A."/>
            <person name="Lipzen A."/>
            <person name="Mereny Z."/>
            <person name="Hegedus B."/>
            <person name="Baldrian P."/>
            <person name="Stursova M."/>
            <person name="Weitz H."/>
            <person name="Taylor A."/>
            <person name="Grigoriev I.V."/>
            <person name="Nagy L.G."/>
            <person name="Martin F."/>
            <person name="Kauserud H."/>
        </authorList>
    </citation>
    <scope>NUCLEOTIDE SEQUENCE</scope>
    <source>
        <strain evidence="1">CBHHK002</strain>
    </source>
</reference>
<evidence type="ECO:0000313" key="1">
    <source>
        <dbReference type="EMBL" id="KAJ7359851.1"/>
    </source>
</evidence>
<evidence type="ECO:0000313" key="2">
    <source>
        <dbReference type="Proteomes" id="UP001218218"/>
    </source>
</evidence>
<dbReference type="InterPro" id="IPR032675">
    <property type="entry name" value="LRR_dom_sf"/>
</dbReference>
<name>A0AAD7F154_9AGAR</name>
<dbReference type="Gene3D" id="3.80.10.10">
    <property type="entry name" value="Ribonuclease Inhibitor"/>
    <property type="match status" value="1"/>
</dbReference>
<protein>
    <submittedName>
        <fullName evidence="1">Uncharacterized protein</fullName>
    </submittedName>
</protein>
<proteinExistence type="predicted"/>
<gene>
    <name evidence="1" type="ORF">DFH08DRAFT_417836</name>
</gene>
<sequence length="200" mass="23117">MHDTKVHEVIVACSGVHSLWLEVFHGQSTLDLAHLRPQRLSCSWVSLLPAVVSSPSMFTRVTHLGLRDTIPYLEDDARFYSFLPSLPALTHLSVHYQLFNNFQKVDITKILASCPKLETLIYTQHIMVSKENLIFVDDLRLVYMQENSRHLEEWLAETRGEMDFWACADAFVAKRRCGEIEPRRCILSQTDEIPGNYHFL</sequence>